<dbReference type="EMBL" id="KT381466">
    <property type="protein sequence ID" value="ALE59708.1"/>
    <property type="molecule type" value="Genomic_DNA"/>
</dbReference>
<dbReference type="AlphaFoldDB" id="A0A0M4P639"/>
<accession>A0A0M4P639</accession>
<reference evidence="1" key="1">
    <citation type="journal article" date="2015" name="Microbes Infect.">
        <title>Whole genome PCR scanning (WGPS) of Coxiella burnetii strains from ruminants.</title>
        <authorList>
            <person name="Sidi-Boumedine K."/>
            <person name="Adam G."/>
            <person name="Angen O."/>
            <person name="Aspan A."/>
            <person name="Bossers A."/>
            <person name="Roest H.J."/>
            <person name="Prigent M."/>
            <person name="Thiery R."/>
            <person name="Rousset E."/>
        </authorList>
    </citation>
    <scope>NUCLEOTIDE SEQUENCE</scope>
    <source>
        <strain evidence="1">EVC13</strain>
    </source>
</reference>
<protein>
    <submittedName>
        <fullName evidence="1">Uncharacterized protein</fullName>
    </submittedName>
</protein>
<dbReference type="PATRIC" id="fig|777.21.peg.124"/>
<sequence>MLVYLNFKYPLSPVGGSKRDHIITHKSQAFFVIPAQAGIQARRARCAHVRWIPACAGMTGFSFSNLYHLSVMM</sequence>
<name>A0A0M4P639_COXBE</name>
<proteinExistence type="predicted"/>
<organism evidence="1">
    <name type="scientific">Coxiella burnetii</name>
    <dbReference type="NCBI Taxonomy" id="777"/>
    <lineage>
        <taxon>Bacteria</taxon>
        <taxon>Pseudomonadati</taxon>
        <taxon>Pseudomonadota</taxon>
        <taxon>Gammaproteobacteria</taxon>
        <taxon>Legionellales</taxon>
        <taxon>Coxiellaceae</taxon>
        <taxon>Coxiella</taxon>
    </lineage>
</organism>
<gene>
    <name evidence="1" type="ORF">CBU_0074</name>
</gene>
<evidence type="ECO:0000313" key="1">
    <source>
        <dbReference type="EMBL" id="ALE59708.1"/>
    </source>
</evidence>